<dbReference type="PANTHER" id="PTHR45947:SF3">
    <property type="entry name" value="SULFOQUINOVOSYL TRANSFERASE SQD2"/>
    <property type="match status" value="1"/>
</dbReference>
<evidence type="ECO:0000313" key="4">
    <source>
        <dbReference type="Proteomes" id="UP001163726"/>
    </source>
</evidence>
<gene>
    <name evidence="3" type="ORF">OLW01_02485</name>
</gene>
<dbReference type="Pfam" id="PF00534">
    <property type="entry name" value="Glycos_transf_1"/>
    <property type="match status" value="1"/>
</dbReference>
<dbReference type="Gene3D" id="3.40.50.2000">
    <property type="entry name" value="Glycogen Phosphorylase B"/>
    <property type="match status" value="2"/>
</dbReference>
<feature type="domain" description="Glycosyltransferase subfamily 4-like N-terminal" evidence="2">
    <location>
        <begin position="19"/>
        <end position="187"/>
    </location>
</feature>
<proteinExistence type="predicted"/>
<reference evidence="3" key="1">
    <citation type="submission" date="2022-10" db="EMBL/GenBank/DDBJ databases">
        <title>Catenovulum adriacola sp. nov. isolated in the Harbour of Susak.</title>
        <authorList>
            <person name="Schoch T."/>
            <person name="Reich S.J."/>
            <person name="Stoeferle S."/>
            <person name="Flaiz M."/>
            <person name="Kazda M."/>
            <person name="Riedel C.U."/>
            <person name="Duerre P."/>
        </authorList>
    </citation>
    <scope>NUCLEOTIDE SEQUENCE</scope>
    <source>
        <strain evidence="3">TS8</strain>
    </source>
</reference>
<dbReference type="Pfam" id="PF13439">
    <property type="entry name" value="Glyco_transf_4"/>
    <property type="match status" value="1"/>
</dbReference>
<dbReference type="InterPro" id="IPR050194">
    <property type="entry name" value="Glycosyltransferase_grp1"/>
</dbReference>
<organism evidence="3 4">
    <name type="scientific">Catenovulum adriaticum</name>
    <dbReference type="NCBI Taxonomy" id="2984846"/>
    <lineage>
        <taxon>Bacteria</taxon>
        <taxon>Pseudomonadati</taxon>
        <taxon>Pseudomonadota</taxon>
        <taxon>Gammaproteobacteria</taxon>
        <taxon>Alteromonadales</taxon>
        <taxon>Alteromonadaceae</taxon>
        <taxon>Catenovulum</taxon>
    </lineage>
</organism>
<evidence type="ECO:0000313" key="3">
    <source>
        <dbReference type="EMBL" id="WAJ70702.1"/>
    </source>
</evidence>
<dbReference type="InterPro" id="IPR001296">
    <property type="entry name" value="Glyco_trans_1"/>
</dbReference>
<dbReference type="RefSeq" id="WP_268075051.1">
    <property type="nucleotide sequence ID" value="NZ_CP109965.1"/>
</dbReference>
<accession>A0ABY7AMB7</accession>
<evidence type="ECO:0000259" key="1">
    <source>
        <dbReference type="Pfam" id="PF00534"/>
    </source>
</evidence>
<dbReference type="EMBL" id="CP109965">
    <property type="protein sequence ID" value="WAJ70702.1"/>
    <property type="molecule type" value="Genomic_DNA"/>
</dbReference>
<dbReference type="InterPro" id="IPR028098">
    <property type="entry name" value="Glyco_trans_4-like_N"/>
</dbReference>
<dbReference type="CDD" id="cd03794">
    <property type="entry name" value="GT4_WbuB-like"/>
    <property type="match status" value="1"/>
</dbReference>
<name>A0ABY7AMB7_9ALTE</name>
<sequence length="390" mass="44164">MTDKPLKILYHHRIASKDGQYVHVEEIINALKQENQQIILVAPKVAENSDFGSDGGFVDALKAKLPQFIYELLEFTYAFYALLKLSIAIIKHKPDAIYERYNLFLPAGIWASKLFNLPLLLEVNAPLYQERKKYNGISMDWLAKWSQHYCWKNANKVLPVTNVLADYIREIGVSEDKIQVIPNGINEAKFLAPTKKPSELPDLTNKTVIGFVGFVRDWHGLDRVLEIMAKLNDPSLFFMIIGDGPAVENLKAQAESLNLSQQIYISGIIQRNRMPDWLSQVDVALQPDVVAYASPLKMLEYLALGKAIIAPNTPNIRELLVDQQNALLFNSNSTPTFSDCLTRMLSDKNLSQQLAEQAAQTISQKKLTWLANAQHIITLFKKLKTQDAQR</sequence>
<dbReference type="Proteomes" id="UP001163726">
    <property type="component" value="Chromosome"/>
</dbReference>
<protein>
    <submittedName>
        <fullName evidence="3">Glycosyltransferase family 4 protein</fullName>
    </submittedName>
</protein>
<dbReference type="PANTHER" id="PTHR45947">
    <property type="entry name" value="SULFOQUINOVOSYL TRANSFERASE SQD2"/>
    <property type="match status" value="1"/>
</dbReference>
<evidence type="ECO:0000259" key="2">
    <source>
        <dbReference type="Pfam" id="PF13439"/>
    </source>
</evidence>
<dbReference type="SUPFAM" id="SSF53756">
    <property type="entry name" value="UDP-Glycosyltransferase/glycogen phosphorylase"/>
    <property type="match status" value="1"/>
</dbReference>
<feature type="domain" description="Glycosyl transferase family 1" evidence="1">
    <location>
        <begin position="204"/>
        <end position="360"/>
    </location>
</feature>
<keyword evidence="4" id="KW-1185">Reference proteome</keyword>